<keyword evidence="2" id="KW-1185">Reference proteome</keyword>
<dbReference type="CDD" id="cd06355">
    <property type="entry name" value="PBP1_FmdD-like"/>
    <property type="match status" value="1"/>
</dbReference>
<organism evidence="1 2">
    <name type="scientific">Methylogaea oryzae</name>
    <dbReference type="NCBI Taxonomy" id="1295382"/>
    <lineage>
        <taxon>Bacteria</taxon>
        <taxon>Pseudomonadati</taxon>
        <taxon>Pseudomonadota</taxon>
        <taxon>Gammaproteobacteria</taxon>
        <taxon>Methylococcales</taxon>
        <taxon>Methylococcaceae</taxon>
        <taxon>Methylogaea</taxon>
    </lineage>
</organism>
<accession>A0A8D4VM83</accession>
<evidence type="ECO:0000313" key="2">
    <source>
        <dbReference type="Proteomes" id="UP000824988"/>
    </source>
</evidence>
<dbReference type="PANTHER" id="PTHR47628:SF1">
    <property type="entry name" value="ALIPHATIC AMIDASE EXPRESSION-REGULATING PROTEIN"/>
    <property type="match status" value="1"/>
</dbReference>
<name>A0A8D4VM83_9GAMM</name>
<dbReference type="AlphaFoldDB" id="A0A8D4VM83"/>
<proteinExistence type="predicted"/>
<dbReference type="InterPro" id="IPR017777">
    <property type="entry name" value="ABC_urea-bd_UrtA"/>
</dbReference>
<evidence type="ECO:0000313" key="1">
    <source>
        <dbReference type="EMBL" id="BBL70087.1"/>
    </source>
</evidence>
<protein>
    <submittedName>
        <fullName evidence="1">Urea ABC transporter substrate-binding protein</fullName>
    </submittedName>
</protein>
<dbReference type="PANTHER" id="PTHR47628">
    <property type="match status" value="1"/>
</dbReference>
<dbReference type="Proteomes" id="UP000824988">
    <property type="component" value="Chromosome"/>
</dbReference>
<dbReference type="Pfam" id="PF13433">
    <property type="entry name" value="Peripla_BP_5"/>
    <property type="match status" value="1"/>
</dbReference>
<dbReference type="EMBL" id="AP019782">
    <property type="protein sequence ID" value="BBL70087.1"/>
    <property type="molecule type" value="Genomic_DNA"/>
</dbReference>
<dbReference type="KEGG" id="moz:MoryE10_06930"/>
<gene>
    <name evidence="1" type="ORF">MoryE10_06930</name>
</gene>
<sequence length="393" mass="42398">MLVVAALGRSRPPDPIRIGVLHSLTGTMAVSEAPLVDAVQLAVDEINAEGGVLGRPLAMVVADGRSDERVFAAEAERLIVDEKVSALFACWTSACRKAVKPVVERHRHLMFYPVQYEGLEQSPNILYAGAAPNQQIVPGVRWAMEQFGPRIYLVGSDYIFPLIANLIIRDLSAANGGEIVGERYVPLGTQDFAEVAADIQSKKPDVVLNTLNGDSNAGFFAALEKAGLADAPLVSFSVAEVEIGAWGGARLTHHYGIWNYFQSLPGEANRVFVANFKSRFGADRVTSDPMEAAHIAVHLWAQAAQEGGSPDPDRVNSATLLRQTLSGPSGTVAVDPSTRHLWKMVRVGRVRPDGQFEQVAAAGAPLRPAPWPLYRVREDWQLLVDRLSAGGAP</sequence>
<reference evidence="1" key="1">
    <citation type="submission" date="2019-06" db="EMBL/GenBank/DDBJ databases">
        <title>Complete genome sequence of Methylogaea oryzae strain JCM16910.</title>
        <authorList>
            <person name="Asakawa S."/>
        </authorList>
    </citation>
    <scope>NUCLEOTIDE SEQUENCE</scope>
    <source>
        <strain evidence="1">E10</strain>
    </source>
</reference>